<feature type="region of interest" description="Disordered" evidence="3">
    <location>
        <begin position="303"/>
        <end position="346"/>
    </location>
</feature>
<dbReference type="PROSITE" id="PS00330">
    <property type="entry name" value="HEMOLYSIN_CALCIUM"/>
    <property type="match status" value="2"/>
</dbReference>
<evidence type="ECO:0000256" key="3">
    <source>
        <dbReference type="SAM" id="MobiDB-lite"/>
    </source>
</evidence>
<sequence length="662" mass="67191">MADPSITRVATGGIGADAMTVRQRFLAGELIATGAIRTYITTLNGASGDDTLTGWQGPSNWAIFFNAAPSGETLAIRSVLAGGDDNDTLISAKYPTGLSAAQAAAYSLAETLSGGMGDDSYQLNHTDARVIDVANGGTDRVFITATYLLRAAALGIQSVSMVPMQNVETLILQGSSKFDVTGSDLANTITGNAAANRITGGLGADTLYGGDGADKLYGDRASASTLGSDDRLYGGTGADSLWGEAGNDYLDSGGDADWLYGGTGNDTLNGNLDDDRLFGGVGDDSLIGLNGFDTLSGEAGNDRLYGGSDRDSLAGGDGDDALYGGTEDDTLDGGGGNDMLVGDGGDDHLSGGAGNDIYLIDSAADRVIELSGEGYDTVRSSVIALSGGDYAEVEVLQLQGTQHLDLSGGGQVVQLIGNSGQNTLTSGGMDGESLYGGAGNDVLLALTAFTRVELYGGTGDDRYFLYDPTLDHVHETANQGFDVVETDSVTLDASAGADYGQNIEVLRLLGTAALDLTGGGTVQRLEGNAGTNRLTGMANAESILGGAGNDTLDGGGGNDTLAGGADCDELHGGAGADRFVFDLISDGGIDYLDDFEAGDVLDLHAAALATGPGVPLIGASIGSYNAMSVWLYAFDFNGDGTTDLAFYSRNAIGLTDLLAGFG</sequence>
<dbReference type="PANTHER" id="PTHR38340">
    <property type="entry name" value="S-LAYER PROTEIN"/>
    <property type="match status" value="1"/>
</dbReference>
<dbReference type="InterPro" id="IPR050557">
    <property type="entry name" value="RTX_toxin/Mannuronan_C5-epim"/>
</dbReference>
<dbReference type="EMBL" id="JBHRTO010000002">
    <property type="protein sequence ID" value="MFC3182596.1"/>
    <property type="molecule type" value="Genomic_DNA"/>
</dbReference>
<dbReference type="RefSeq" id="WP_380074255.1">
    <property type="nucleotide sequence ID" value="NZ_JBHRTO010000002.1"/>
</dbReference>
<dbReference type="PRINTS" id="PR00313">
    <property type="entry name" value="CABNDNGRPT"/>
</dbReference>
<organism evidence="4 5">
    <name type="scientific">Cypionkella sinensis</name>
    <dbReference type="NCBI Taxonomy" id="1756043"/>
    <lineage>
        <taxon>Bacteria</taxon>
        <taxon>Pseudomonadati</taxon>
        <taxon>Pseudomonadota</taxon>
        <taxon>Alphaproteobacteria</taxon>
        <taxon>Rhodobacterales</taxon>
        <taxon>Paracoccaceae</taxon>
        <taxon>Cypionkella</taxon>
    </lineage>
</organism>
<dbReference type="Proteomes" id="UP001595547">
    <property type="component" value="Unassembled WGS sequence"/>
</dbReference>
<dbReference type="InterPro" id="IPR001343">
    <property type="entry name" value="Hemolysn_Ca-bd"/>
</dbReference>
<evidence type="ECO:0000313" key="4">
    <source>
        <dbReference type="EMBL" id="MFC3182596.1"/>
    </source>
</evidence>
<dbReference type="Pfam" id="PF00353">
    <property type="entry name" value="HemolysinCabind"/>
    <property type="match status" value="8"/>
</dbReference>
<evidence type="ECO:0000256" key="2">
    <source>
        <dbReference type="ARBA" id="ARBA00022525"/>
    </source>
</evidence>
<proteinExistence type="predicted"/>
<dbReference type="InterPro" id="IPR011049">
    <property type="entry name" value="Serralysin-like_metalloprot_C"/>
</dbReference>
<name>A0ABV7J1B4_9RHOB</name>
<accession>A0ABV7J1B4</accession>
<comment type="caution">
    <text evidence="4">The sequence shown here is derived from an EMBL/GenBank/DDBJ whole genome shotgun (WGS) entry which is preliminary data.</text>
</comment>
<keyword evidence="2" id="KW-0964">Secreted</keyword>
<comment type="subcellular location">
    <subcellularLocation>
        <location evidence="1">Secreted</location>
    </subcellularLocation>
</comment>
<dbReference type="SUPFAM" id="SSF51120">
    <property type="entry name" value="beta-Roll"/>
    <property type="match status" value="4"/>
</dbReference>
<evidence type="ECO:0000313" key="5">
    <source>
        <dbReference type="Proteomes" id="UP001595547"/>
    </source>
</evidence>
<dbReference type="InterPro" id="IPR018511">
    <property type="entry name" value="Hemolysin-typ_Ca-bd_CS"/>
</dbReference>
<dbReference type="PANTHER" id="PTHR38340:SF1">
    <property type="entry name" value="S-LAYER PROTEIN"/>
    <property type="match status" value="1"/>
</dbReference>
<reference evidence="5" key="1">
    <citation type="journal article" date="2019" name="Int. J. Syst. Evol. Microbiol.">
        <title>The Global Catalogue of Microorganisms (GCM) 10K type strain sequencing project: providing services to taxonomists for standard genome sequencing and annotation.</title>
        <authorList>
            <consortium name="The Broad Institute Genomics Platform"/>
            <consortium name="The Broad Institute Genome Sequencing Center for Infectious Disease"/>
            <person name="Wu L."/>
            <person name="Ma J."/>
        </authorList>
    </citation>
    <scope>NUCLEOTIDE SEQUENCE [LARGE SCALE GENOMIC DNA]</scope>
    <source>
        <strain evidence="5">KCTC 52039</strain>
    </source>
</reference>
<evidence type="ECO:0000256" key="1">
    <source>
        <dbReference type="ARBA" id="ARBA00004613"/>
    </source>
</evidence>
<protein>
    <submittedName>
        <fullName evidence="4">Calcium-binding protein</fullName>
    </submittedName>
</protein>
<gene>
    <name evidence="4" type="ORF">ACFOGH_16485</name>
</gene>
<dbReference type="Gene3D" id="2.150.10.10">
    <property type="entry name" value="Serralysin-like metalloprotease, C-terminal"/>
    <property type="match status" value="5"/>
</dbReference>
<keyword evidence="5" id="KW-1185">Reference proteome</keyword>